<sequence>MEQLTRSRAGLKSRVAYLKRELLDAIESEKKPSLVEDMERLVTEYMNKANGVQEKIEQLLASEDQLTEELGSWMRFDGEVRELRVQARDHVSRSVNTTLANQSDDVPQANVGSGPLLPKWSLPKFSGNLLEFFILGSVRG</sequence>
<dbReference type="EMBL" id="KL363304">
    <property type="protein sequence ID" value="KFD48102.1"/>
    <property type="molecule type" value="Genomic_DNA"/>
</dbReference>
<evidence type="ECO:0000313" key="3">
    <source>
        <dbReference type="Proteomes" id="UP000030764"/>
    </source>
</evidence>
<protein>
    <submittedName>
        <fullName evidence="2">Uncharacterized protein</fullName>
    </submittedName>
</protein>
<reference evidence="2 3" key="1">
    <citation type="journal article" date="2014" name="Nat. Genet.">
        <title>Genome and transcriptome of the porcine whipworm Trichuris suis.</title>
        <authorList>
            <person name="Jex A.R."/>
            <person name="Nejsum P."/>
            <person name="Schwarz E.M."/>
            <person name="Hu L."/>
            <person name="Young N.D."/>
            <person name="Hall R.S."/>
            <person name="Korhonen P.K."/>
            <person name="Liao S."/>
            <person name="Thamsborg S."/>
            <person name="Xia J."/>
            <person name="Xu P."/>
            <person name="Wang S."/>
            <person name="Scheerlinck J.P."/>
            <person name="Hofmann A."/>
            <person name="Sternberg P.W."/>
            <person name="Wang J."/>
            <person name="Gasser R.B."/>
        </authorList>
    </citation>
    <scope>NUCLEOTIDE SEQUENCE [LARGE SCALE GENOMIC DNA]</scope>
    <source>
        <strain evidence="2">DCEP-RM93M</strain>
    </source>
</reference>
<gene>
    <name evidence="2" type="ORF">M513_11045</name>
</gene>
<name>A0A085LT06_9BILA</name>
<dbReference type="Proteomes" id="UP000030764">
    <property type="component" value="Unassembled WGS sequence"/>
</dbReference>
<evidence type="ECO:0000313" key="2">
    <source>
        <dbReference type="EMBL" id="KFD48102.1"/>
    </source>
</evidence>
<dbReference type="AlphaFoldDB" id="A0A085LT06"/>
<organism evidence="2 3">
    <name type="scientific">Trichuris suis</name>
    <name type="common">pig whipworm</name>
    <dbReference type="NCBI Taxonomy" id="68888"/>
    <lineage>
        <taxon>Eukaryota</taxon>
        <taxon>Metazoa</taxon>
        <taxon>Ecdysozoa</taxon>
        <taxon>Nematoda</taxon>
        <taxon>Enoplea</taxon>
        <taxon>Dorylaimia</taxon>
        <taxon>Trichinellida</taxon>
        <taxon>Trichuridae</taxon>
        <taxon>Trichuris</taxon>
    </lineage>
</organism>
<keyword evidence="1" id="KW-0175">Coiled coil</keyword>
<feature type="coiled-coil region" evidence="1">
    <location>
        <begin position="1"/>
        <end position="69"/>
    </location>
</feature>
<keyword evidence="3" id="KW-1185">Reference proteome</keyword>
<evidence type="ECO:0000256" key="1">
    <source>
        <dbReference type="SAM" id="Coils"/>
    </source>
</evidence>
<proteinExistence type="predicted"/>
<accession>A0A085LT06</accession>